<evidence type="ECO:0000256" key="1">
    <source>
        <dbReference type="SAM" id="MobiDB-lite"/>
    </source>
</evidence>
<feature type="compositionally biased region" description="Acidic residues" evidence="1">
    <location>
        <begin position="169"/>
        <end position="188"/>
    </location>
</feature>
<proteinExistence type="predicted"/>
<reference evidence="2" key="2">
    <citation type="submission" date="2014-07" db="EMBL/GenBank/DDBJ databases">
        <authorList>
            <person name="Hull J."/>
        </authorList>
    </citation>
    <scope>NUCLEOTIDE SEQUENCE</scope>
</reference>
<dbReference type="AlphaFoldDB" id="A0A0A9WAT1"/>
<reference evidence="2" key="1">
    <citation type="journal article" date="2014" name="PLoS ONE">
        <title>Transcriptome-Based Identification of ABC Transporters in the Western Tarnished Plant Bug Lygus hesperus.</title>
        <authorList>
            <person name="Hull J.J."/>
            <person name="Chaney K."/>
            <person name="Geib S.M."/>
            <person name="Fabrick J.A."/>
            <person name="Brent C.S."/>
            <person name="Walsh D."/>
            <person name="Lavine L.C."/>
        </authorList>
    </citation>
    <scope>NUCLEOTIDE SEQUENCE</scope>
</reference>
<protein>
    <submittedName>
        <fullName evidence="2">Immunity-related GTPase family Q protein</fullName>
    </submittedName>
</protein>
<dbReference type="EMBL" id="GBHO01039088">
    <property type="protein sequence ID" value="JAG04516.1"/>
    <property type="molecule type" value="Transcribed_RNA"/>
</dbReference>
<organism evidence="2">
    <name type="scientific">Lygus hesperus</name>
    <name type="common">Western plant bug</name>
    <dbReference type="NCBI Taxonomy" id="30085"/>
    <lineage>
        <taxon>Eukaryota</taxon>
        <taxon>Metazoa</taxon>
        <taxon>Ecdysozoa</taxon>
        <taxon>Arthropoda</taxon>
        <taxon>Hexapoda</taxon>
        <taxon>Insecta</taxon>
        <taxon>Pterygota</taxon>
        <taxon>Neoptera</taxon>
        <taxon>Paraneoptera</taxon>
        <taxon>Hemiptera</taxon>
        <taxon>Heteroptera</taxon>
        <taxon>Panheteroptera</taxon>
        <taxon>Cimicomorpha</taxon>
        <taxon>Miridae</taxon>
        <taxon>Mirini</taxon>
        <taxon>Lygus</taxon>
    </lineage>
</organism>
<name>A0A0A9WAT1_LYGHE</name>
<sequence>RSRNENIAIADLCVRSCSGGASAFDFGSPGAATTGIAIGSSATNMATGIASQSLGLAGQALGQIPFLGPLAQIGTSLGQTGIEAGNSFAQMGLGIGQAAVNSHAVGGVPVGVGVAQNIIQGLSEGTRAVVPAEEGAGPAPAQMPNAPDQQAAAVPNSQEGFGPQNGYDYYEEYADAQDEWDSQEDDNSQQDTSNSRPPPPQPIYVGAK</sequence>
<feature type="non-terminal residue" evidence="2">
    <location>
        <position position="1"/>
    </location>
</feature>
<accession>A0A0A9WAT1</accession>
<feature type="region of interest" description="Disordered" evidence="1">
    <location>
        <begin position="134"/>
        <end position="208"/>
    </location>
</feature>
<evidence type="ECO:0000313" key="2">
    <source>
        <dbReference type="EMBL" id="JAG04516.1"/>
    </source>
</evidence>
<gene>
    <name evidence="2" type="primary">Irgq</name>
    <name evidence="2" type="ORF">CM83_36270</name>
</gene>